<dbReference type="GO" id="GO:0070578">
    <property type="term" value="C:RISC-loading complex"/>
    <property type="evidence" value="ECO:0007669"/>
    <property type="project" value="TreeGrafter"/>
</dbReference>
<dbReference type="GO" id="GO:0005737">
    <property type="term" value="C:cytoplasm"/>
    <property type="evidence" value="ECO:0007669"/>
    <property type="project" value="TreeGrafter"/>
</dbReference>
<sequence length="408" mass="46387">MSSGYDKFFKTGDCLLLELISNDIFEGIYVGGGKDRITICETVQYNRKLGGIYEFYRNEISKVYYLKELDLSKEEIEKEESQLEANYRFVRPRKMAQNAKTPVMVLQELAMHKGFGTPDYEIIFAAAGSHQNRFDYRVTVAGIQASGSGSSKQISKHQAAHNALMRLKELGIYVPAENPVASFKVPLRDEGSPFEPALNCIVELGYITTENKLPCAEFVEISSVGPPHKREFTFDCKMASLTTTATASTKKMAKQIAAKEMIEKLKELLPQLVEQQQSGDVEMKNQITEAITKYQEFVESPIPDRSINLEEMDHSLAKLMYLKRLTYKDFEEDLKIPTEESLIKILDRLEVKHSFKVIQEEPIIIISLSLKIDTPFTIWDTGDNLEEAKQKALVQSFEIMDGMMKIKI</sequence>
<dbReference type="GO" id="GO:0030422">
    <property type="term" value="P:siRNA processing"/>
    <property type="evidence" value="ECO:0007669"/>
    <property type="project" value="TreeGrafter"/>
</dbReference>
<evidence type="ECO:0000259" key="2">
    <source>
        <dbReference type="SMART" id="SM00358"/>
    </source>
</evidence>
<feature type="domain" description="DRBM" evidence="2">
    <location>
        <begin position="200"/>
        <end position="266"/>
    </location>
</feature>
<dbReference type="GO" id="GO:0035197">
    <property type="term" value="F:siRNA binding"/>
    <property type="evidence" value="ECO:0007669"/>
    <property type="project" value="TreeGrafter"/>
</dbReference>
<dbReference type="InterPro" id="IPR051247">
    <property type="entry name" value="RLC_Component"/>
</dbReference>
<dbReference type="OrthoDB" id="5961559at2759"/>
<feature type="domain" description="DRBM" evidence="2">
    <location>
        <begin position="102"/>
        <end position="168"/>
    </location>
</feature>
<proteinExistence type="predicted"/>
<dbReference type="GO" id="GO:0070920">
    <property type="term" value="P:regulation of regulatory ncRNA processing"/>
    <property type="evidence" value="ECO:0007669"/>
    <property type="project" value="TreeGrafter"/>
</dbReference>
<evidence type="ECO:0000313" key="4">
    <source>
        <dbReference type="Proteomes" id="UP001152799"/>
    </source>
</evidence>
<evidence type="ECO:0000313" key="3">
    <source>
        <dbReference type="EMBL" id="CAG9759471.1"/>
    </source>
</evidence>
<keyword evidence="4" id="KW-1185">Reference proteome</keyword>
<dbReference type="SMART" id="SM00358">
    <property type="entry name" value="DSRM"/>
    <property type="match status" value="2"/>
</dbReference>
<dbReference type="SUPFAM" id="SSF54768">
    <property type="entry name" value="dsRNA-binding domain-like"/>
    <property type="match status" value="2"/>
</dbReference>
<dbReference type="GO" id="GO:0003725">
    <property type="term" value="F:double-stranded RNA binding"/>
    <property type="evidence" value="ECO:0007669"/>
    <property type="project" value="TreeGrafter"/>
</dbReference>
<gene>
    <name evidence="3" type="ORF">CEUTPL_LOCUS220</name>
</gene>
<dbReference type="AlphaFoldDB" id="A0A9N9QD36"/>
<accession>A0A9N9QD36</accession>
<dbReference type="GO" id="GO:0016442">
    <property type="term" value="C:RISC complex"/>
    <property type="evidence" value="ECO:0007669"/>
    <property type="project" value="TreeGrafter"/>
</dbReference>
<organism evidence="3 4">
    <name type="scientific">Ceutorhynchus assimilis</name>
    <name type="common">cabbage seed weevil</name>
    <dbReference type="NCBI Taxonomy" id="467358"/>
    <lineage>
        <taxon>Eukaryota</taxon>
        <taxon>Metazoa</taxon>
        <taxon>Ecdysozoa</taxon>
        <taxon>Arthropoda</taxon>
        <taxon>Hexapoda</taxon>
        <taxon>Insecta</taxon>
        <taxon>Pterygota</taxon>
        <taxon>Neoptera</taxon>
        <taxon>Endopterygota</taxon>
        <taxon>Coleoptera</taxon>
        <taxon>Polyphaga</taxon>
        <taxon>Cucujiformia</taxon>
        <taxon>Curculionidae</taxon>
        <taxon>Ceutorhynchinae</taxon>
        <taxon>Ceutorhynchus</taxon>
    </lineage>
</organism>
<protein>
    <recommendedName>
        <fullName evidence="2">DRBM domain-containing protein</fullName>
    </recommendedName>
</protein>
<dbReference type="EMBL" id="OU892277">
    <property type="protein sequence ID" value="CAG9759471.1"/>
    <property type="molecule type" value="Genomic_DNA"/>
</dbReference>
<dbReference type="InterPro" id="IPR014720">
    <property type="entry name" value="dsRBD_dom"/>
</dbReference>
<keyword evidence="1" id="KW-0694">RNA-binding</keyword>
<reference evidence="3" key="1">
    <citation type="submission" date="2022-01" db="EMBL/GenBank/DDBJ databases">
        <authorList>
            <person name="King R."/>
        </authorList>
    </citation>
    <scope>NUCLEOTIDE SEQUENCE</scope>
</reference>
<dbReference type="GO" id="GO:0005634">
    <property type="term" value="C:nucleus"/>
    <property type="evidence" value="ECO:0007669"/>
    <property type="project" value="TreeGrafter"/>
</dbReference>
<dbReference type="PANTHER" id="PTHR46205">
    <property type="entry name" value="LOQUACIOUS, ISOFORM B"/>
    <property type="match status" value="1"/>
</dbReference>
<dbReference type="Proteomes" id="UP001152799">
    <property type="component" value="Chromosome 1"/>
</dbReference>
<dbReference type="Gene3D" id="3.30.160.20">
    <property type="match status" value="2"/>
</dbReference>
<evidence type="ECO:0000256" key="1">
    <source>
        <dbReference type="ARBA" id="ARBA00022884"/>
    </source>
</evidence>
<dbReference type="PANTHER" id="PTHR46205:SF3">
    <property type="entry name" value="LOQUACIOUS, ISOFORM B"/>
    <property type="match status" value="1"/>
</dbReference>
<dbReference type="Pfam" id="PF00035">
    <property type="entry name" value="dsrm"/>
    <property type="match status" value="2"/>
</dbReference>
<name>A0A9N9QD36_9CUCU</name>